<name>A0ABW6W6Z9_9ACTN</name>
<feature type="chain" id="PRO_5045891398" description="Allene oxide cyclase barrel-like domain-containing protein" evidence="1">
    <location>
        <begin position="21"/>
        <end position="155"/>
    </location>
</feature>
<sequence>MKRPVLIAFAVSTTVGLMVAAAGSTPAAATDSSRATLQFRVQFSPFFFLDLGTPGPSMGDQIISHDLLFDAAGRQVGHDGVACTITDPDGGPEAQCTATFALPGGQLTTQFLNAPPPVKHFAVTGGTGAYRKARGDAVLVENGDGTGSLTFSLIS</sequence>
<dbReference type="Gene3D" id="2.40.480.10">
    <property type="entry name" value="Allene oxide cyclase-like"/>
    <property type="match status" value="1"/>
</dbReference>
<feature type="domain" description="Allene oxide cyclase barrel-like" evidence="2">
    <location>
        <begin position="53"/>
        <end position="135"/>
    </location>
</feature>
<accession>A0ABW6W6Z9</accession>
<comment type="caution">
    <text evidence="3">The sequence shown here is derived from an EMBL/GenBank/DDBJ whole genome shotgun (WGS) entry which is preliminary data.</text>
</comment>
<organism evidence="3 4">
    <name type="scientific">Paractinoplanes globisporus</name>
    <dbReference type="NCBI Taxonomy" id="113565"/>
    <lineage>
        <taxon>Bacteria</taxon>
        <taxon>Bacillati</taxon>
        <taxon>Actinomycetota</taxon>
        <taxon>Actinomycetes</taxon>
        <taxon>Micromonosporales</taxon>
        <taxon>Micromonosporaceae</taxon>
        <taxon>Paractinoplanes</taxon>
    </lineage>
</organism>
<protein>
    <recommendedName>
        <fullName evidence="2">Allene oxide cyclase barrel-like domain-containing protein</fullName>
    </recommendedName>
</protein>
<evidence type="ECO:0000313" key="4">
    <source>
        <dbReference type="Proteomes" id="UP001602245"/>
    </source>
</evidence>
<dbReference type="InterPro" id="IPR041013">
    <property type="entry name" value="AOC-like"/>
</dbReference>
<gene>
    <name evidence="3" type="ORF">ACFY35_06560</name>
</gene>
<proteinExistence type="predicted"/>
<keyword evidence="1" id="KW-0732">Signal</keyword>
<dbReference type="RefSeq" id="WP_020509423.1">
    <property type="nucleotide sequence ID" value="NZ_JBIAZU010000001.1"/>
</dbReference>
<keyword evidence="4" id="KW-1185">Reference proteome</keyword>
<feature type="signal peptide" evidence="1">
    <location>
        <begin position="1"/>
        <end position="20"/>
    </location>
</feature>
<reference evidence="3 4" key="1">
    <citation type="submission" date="2024-10" db="EMBL/GenBank/DDBJ databases">
        <title>The Natural Products Discovery Center: Release of the First 8490 Sequenced Strains for Exploring Actinobacteria Biosynthetic Diversity.</title>
        <authorList>
            <person name="Kalkreuter E."/>
            <person name="Kautsar S.A."/>
            <person name="Yang D."/>
            <person name="Bader C.D."/>
            <person name="Teijaro C.N."/>
            <person name="Fluegel L."/>
            <person name="Davis C.M."/>
            <person name="Simpson J.R."/>
            <person name="Lauterbach L."/>
            <person name="Steele A.D."/>
            <person name="Gui C."/>
            <person name="Meng S."/>
            <person name="Li G."/>
            <person name="Viehrig K."/>
            <person name="Ye F."/>
            <person name="Su P."/>
            <person name="Kiefer A.F."/>
            <person name="Nichols A."/>
            <person name="Cepeda A.J."/>
            <person name="Yan W."/>
            <person name="Fan B."/>
            <person name="Jiang Y."/>
            <person name="Adhikari A."/>
            <person name="Zheng C.-J."/>
            <person name="Schuster L."/>
            <person name="Cowan T.M."/>
            <person name="Smanski M.J."/>
            <person name="Chevrette M.G."/>
            <person name="De Carvalho L.P.S."/>
            <person name="Shen B."/>
        </authorList>
    </citation>
    <scope>NUCLEOTIDE SEQUENCE [LARGE SCALE GENOMIC DNA]</scope>
    <source>
        <strain evidence="3 4">NPDC000087</strain>
    </source>
</reference>
<evidence type="ECO:0000313" key="3">
    <source>
        <dbReference type="EMBL" id="MFF5289078.1"/>
    </source>
</evidence>
<dbReference type="Proteomes" id="UP001602245">
    <property type="component" value="Unassembled WGS sequence"/>
</dbReference>
<dbReference type="EMBL" id="JBIAZU010000001">
    <property type="protein sequence ID" value="MFF5289078.1"/>
    <property type="molecule type" value="Genomic_DNA"/>
</dbReference>
<dbReference type="Pfam" id="PF18678">
    <property type="entry name" value="AOC_like"/>
    <property type="match status" value="1"/>
</dbReference>
<dbReference type="InterPro" id="IPR044859">
    <property type="entry name" value="Allene_oxi_cyc_Dirigent"/>
</dbReference>
<evidence type="ECO:0000259" key="2">
    <source>
        <dbReference type="Pfam" id="PF18678"/>
    </source>
</evidence>
<evidence type="ECO:0000256" key="1">
    <source>
        <dbReference type="SAM" id="SignalP"/>
    </source>
</evidence>